<evidence type="ECO:0000256" key="1">
    <source>
        <dbReference type="SAM" id="MobiDB-lite"/>
    </source>
</evidence>
<accession>A0ABD5QVN5</accession>
<name>A0ABD5QVN5_9EURY</name>
<gene>
    <name evidence="2" type="ORF">ACFPJA_15700</name>
</gene>
<keyword evidence="3" id="KW-1185">Reference proteome</keyword>
<proteinExistence type="predicted"/>
<dbReference type="RefSeq" id="WP_136516505.1">
    <property type="nucleotide sequence ID" value="NZ_JBHSKV010000021.1"/>
</dbReference>
<dbReference type="EMBL" id="JBHSKV010000021">
    <property type="protein sequence ID" value="MFC5136159.1"/>
    <property type="molecule type" value="Genomic_DNA"/>
</dbReference>
<sequence>MVCSRQSAVSRPDVVAIGNAGDLAASSRPAGREEARHGPIHRQSDPSTALPLGPPPSYARVWPEYPFSTAT</sequence>
<protein>
    <submittedName>
        <fullName evidence="2">Uncharacterized protein</fullName>
    </submittedName>
</protein>
<reference evidence="2 3" key="1">
    <citation type="journal article" date="2019" name="Int. J. Syst. Evol. Microbiol.">
        <title>The Global Catalogue of Microorganisms (GCM) 10K type strain sequencing project: providing services to taxonomists for standard genome sequencing and annotation.</title>
        <authorList>
            <consortium name="The Broad Institute Genomics Platform"/>
            <consortium name="The Broad Institute Genome Sequencing Center for Infectious Disease"/>
            <person name="Wu L."/>
            <person name="Ma J."/>
        </authorList>
    </citation>
    <scope>NUCLEOTIDE SEQUENCE [LARGE SCALE GENOMIC DNA]</scope>
    <source>
        <strain evidence="2 3">CGMCC 1.16026</strain>
    </source>
</reference>
<comment type="caution">
    <text evidence="2">The sequence shown here is derived from an EMBL/GenBank/DDBJ whole genome shotgun (WGS) entry which is preliminary data.</text>
</comment>
<evidence type="ECO:0000313" key="3">
    <source>
        <dbReference type="Proteomes" id="UP001596145"/>
    </source>
</evidence>
<dbReference type="Proteomes" id="UP001596145">
    <property type="component" value="Unassembled WGS sequence"/>
</dbReference>
<dbReference type="AlphaFoldDB" id="A0ABD5QVN5"/>
<evidence type="ECO:0000313" key="2">
    <source>
        <dbReference type="EMBL" id="MFC5136159.1"/>
    </source>
</evidence>
<feature type="region of interest" description="Disordered" evidence="1">
    <location>
        <begin position="20"/>
        <end position="71"/>
    </location>
</feature>
<organism evidence="2 3">
    <name type="scientific">Halorubrum glutamatedens</name>
    <dbReference type="NCBI Taxonomy" id="2707018"/>
    <lineage>
        <taxon>Archaea</taxon>
        <taxon>Methanobacteriati</taxon>
        <taxon>Methanobacteriota</taxon>
        <taxon>Stenosarchaea group</taxon>
        <taxon>Halobacteria</taxon>
        <taxon>Halobacteriales</taxon>
        <taxon>Haloferacaceae</taxon>
        <taxon>Halorubrum</taxon>
    </lineage>
</organism>